<evidence type="ECO:0000313" key="1">
    <source>
        <dbReference type="EMBL" id="MFC6197040.1"/>
    </source>
</evidence>
<name>A0ABW1S640_9PROT</name>
<organism evidence="1 2">
    <name type="scientific">Ponticaulis profundi</name>
    <dbReference type="NCBI Taxonomy" id="2665222"/>
    <lineage>
        <taxon>Bacteria</taxon>
        <taxon>Pseudomonadati</taxon>
        <taxon>Pseudomonadota</taxon>
        <taxon>Alphaproteobacteria</taxon>
        <taxon>Hyphomonadales</taxon>
        <taxon>Hyphomonadaceae</taxon>
        <taxon>Ponticaulis</taxon>
    </lineage>
</organism>
<dbReference type="RefSeq" id="WP_377375291.1">
    <property type="nucleotide sequence ID" value="NZ_JBHSSW010000003.1"/>
</dbReference>
<gene>
    <name evidence="1" type="ORF">ACFQDM_03075</name>
</gene>
<dbReference type="Proteomes" id="UP001596303">
    <property type="component" value="Unassembled WGS sequence"/>
</dbReference>
<sequence>MFEALQLIIIINLRENADFMRMSRAERDQAQFQASLSRCWDMFWQKKWWAVLGLNQ</sequence>
<reference evidence="2" key="1">
    <citation type="journal article" date="2019" name="Int. J. Syst. Evol. Microbiol.">
        <title>The Global Catalogue of Microorganisms (GCM) 10K type strain sequencing project: providing services to taxonomists for standard genome sequencing and annotation.</title>
        <authorList>
            <consortium name="The Broad Institute Genomics Platform"/>
            <consortium name="The Broad Institute Genome Sequencing Center for Infectious Disease"/>
            <person name="Wu L."/>
            <person name="Ma J."/>
        </authorList>
    </citation>
    <scope>NUCLEOTIDE SEQUENCE [LARGE SCALE GENOMIC DNA]</scope>
    <source>
        <strain evidence="2">CGMCC-1.15741</strain>
    </source>
</reference>
<proteinExistence type="predicted"/>
<comment type="caution">
    <text evidence="1">The sequence shown here is derived from an EMBL/GenBank/DDBJ whole genome shotgun (WGS) entry which is preliminary data.</text>
</comment>
<evidence type="ECO:0000313" key="2">
    <source>
        <dbReference type="Proteomes" id="UP001596303"/>
    </source>
</evidence>
<keyword evidence="2" id="KW-1185">Reference proteome</keyword>
<accession>A0ABW1S640</accession>
<protein>
    <submittedName>
        <fullName evidence="1">Uncharacterized protein</fullName>
    </submittedName>
</protein>
<dbReference type="EMBL" id="JBHSSW010000003">
    <property type="protein sequence ID" value="MFC6197040.1"/>
    <property type="molecule type" value="Genomic_DNA"/>
</dbReference>